<evidence type="ECO:0000313" key="3">
    <source>
        <dbReference type="Proteomes" id="UP000595857"/>
    </source>
</evidence>
<organism evidence="2 3">
    <name type="scientific">Devosia rhizoryzae</name>
    <dbReference type="NCBI Taxonomy" id="2774137"/>
    <lineage>
        <taxon>Bacteria</taxon>
        <taxon>Pseudomonadati</taxon>
        <taxon>Pseudomonadota</taxon>
        <taxon>Alphaproteobacteria</taxon>
        <taxon>Hyphomicrobiales</taxon>
        <taxon>Devosiaceae</taxon>
        <taxon>Devosia</taxon>
    </lineage>
</organism>
<name>A0ABX7CD76_9HYPH</name>
<sequence length="462" mass="47019">MTVTTGNYNPAEPVIGARFQPGKTPANAVRVSLQRPGTLHFSAQWLNAPSIGAQGIAAVTPEVSFSVGSRLASLNGGIANALLTKLTGTAVNLSVLDYTALAAARIDAFAFLDALATQLGVTAGSYDDVLAMEARTGTIAAALATVVTGATRTALQPLAHAGQGNTVPLRQLFSLGALGKLQLGSEGAMAGLSLSAMEVLSAAAALADGDRQASLSLGANLPGLLSLGLDLVIGDPPQGRGWFAIGPVGSVLRTAQVRLRLKAKLLGGPVLLGAGVNLPVWLDLASAEARVVSATCPTETNPGSARIEVLPGGATLALGELSDTAFRNFGTPPNVTSVRLIDLLLLRVTGSARIEAVQNTPLRLDFFATDIRQGTARTARTQTMVAALAQSLLSGMSIHVDVLGLGLSPSSVIAQAVRALVMPLAPTLDATINAAFSTLGLGVGEADVRVYGVRCHKAVLVG</sequence>
<dbReference type="Proteomes" id="UP000595857">
    <property type="component" value="Chromosome"/>
</dbReference>
<proteinExistence type="predicted"/>
<evidence type="ECO:0000259" key="1">
    <source>
        <dbReference type="Pfam" id="PF09977"/>
    </source>
</evidence>
<protein>
    <recommendedName>
        <fullName evidence="1">DUF2134 domain-containing protein</fullName>
    </recommendedName>
</protein>
<evidence type="ECO:0000313" key="2">
    <source>
        <dbReference type="EMBL" id="QQR41249.1"/>
    </source>
</evidence>
<accession>A0ABX7CD76</accession>
<dbReference type="RefSeq" id="WP_201637381.1">
    <property type="nucleotide sequence ID" value="NZ_CP068046.1"/>
</dbReference>
<gene>
    <name evidence="2" type="ORF">JI748_14345</name>
</gene>
<dbReference type="Pfam" id="PF09977">
    <property type="entry name" value="Tad_C"/>
    <property type="match status" value="1"/>
</dbReference>
<reference evidence="2 3" key="1">
    <citation type="submission" date="2021-01" db="EMBL/GenBank/DDBJ databases">
        <title>Genome seq and assembly of Devosia sp. LEGU1.</title>
        <authorList>
            <person name="Chhetri G."/>
        </authorList>
    </citation>
    <scope>NUCLEOTIDE SEQUENCE [LARGE SCALE GENOMIC DNA]</scope>
    <source>
        <strain evidence="2 3">LEGU1</strain>
    </source>
</reference>
<dbReference type="InterPro" id="IPR018705">
    <property type="entry name" value="DUF2134_membrane"/>
</dbReference>
<keyword evidence="3" id="KW-1185">Reference proteome</keyword>
<feature type="domain" description="DUF2134" evidence="1">
    <location>
        <begin position="1"/>
        <end position="57"/>
    </location>
</feature>
<dbReference type="EMBL" id="CP068046">
    <property type="protein sequence ID" value="QQR41249.1"/>
    <property type="molecule type" value="Genomic_DNA"/>
</dbReference>